<keyword evidence="3" id="KW-1185">Reference proteome</keyword>
<organism evidence="2 3">
    <name type="scientific">Sphingobacterium tabacisoli</name>
    <dbReference type="NCBI Taxonomy" id="2044855"/>
    <lineage>
        <taxon>Bacteria</taxon>
        <taxon>Pseudomonadati</taxon>
        <taxon>Bacteroidota</taxon>
        <taxon>Sphingobacteriia</taxon>
        <taxon>Sphingobacteriales</taxon>
        <taxon>Sphingobacteriaceae</taxon>
        <taxon>Sphingobacterium</taxon>
    </lineage>
</organism>
<evidence type="ECO:0000313" key="2">
    <source>
        <dbReference type="EMBL" id="MFD2554348.1"/>
    </source>
</evidence>
<evidence type="ECO:0000256" key="1">
    <source>
        <dbReference type="SAM" id="MobiDB-lite"/>
    </source>
</evidence>
<comment type="caution">
    <text evidence="2">The sequence shown here is derived from an EMBL/GenBank/DDBJ whole genome shotgun (WGS) entry which is preliminary data.</text>
</comment>
<feature type="region of interest" description="Disordered" evidence="1">
    <location>
        <begin position="206"/>
        <end position="233"/>
    </location>
</feature>
<dbReference type="EMBL" id="JBHULD010000008">
    <property type="protein sequence ID" value="MFD2554348.1"/>
    <property type="molecule type" value="Genomic_DNA"/>
</dbReference>
<sequence length="426" mass="51086">MKNTQKKLKAKHFRYLNKDTVKNPMIYLVDFFSHESDFNRCLTDIDTIINASINKKMRSSKSMFFGDNIIELIRRVEIAYVIYKKYNIPKQKEPLDFFYNRQDYVNFRENKSITKNNEETPYDSISKFFSFQSLKKWYDTLDTLWINMIDRREEIDMHEALGEDYVLAIRELFMRLTISLHHIYEIGEFPKYETNDQLEENVVSKNNNQNTNAATDSNDLDTQSSSEIRKTQISDPHRDRILEELRNRFGKDDLETWQYELHILHLGINTEYDSWNEAFKLSAPGSTFYFCARIHKIIRLIGEEIRYICGPNKFPFEPATRHKSYKQIIHKKRTIKLQYLSHDETLQPEYYLYQLFEELPEDEWEDKFNELIEIFLSLDNNESFDGNGGYFKFLQQLQKCIELSFIIAFKDEIEFISSTESEKLEM</sequence>
<proteinExistence type="predicted"/>
<dbReference type="RefSeq" id="WP_210355855.1">
    <property type="nucleotide sequence ID" value="NZ_JAEQMU010000006.1"/>
</dbReference>
<gene>
    <name evidence="2" type="ORF">ACFSQW_08095</name>
</gene>
<reference evidence="3" key="1">
    <citation type="journal article" date="2019" name="Int. J. Syst. Evol. Microbiol.">
        <title>The Global Catalogue of Microorganisms (GCM) 10K type strain sequencing project: providing services to taxonomists for standard genome sequencing and annotation.</title>
        <authorList>
            <consortium name="The Broad Institute Genomics Platform"/>
            <consortium name="The Broad Institute Genome Sequencing Center for Infectious Disease"/>
            <person name="Wu L."/>
            <person name="Ma J."/>
        </authorList>
    </citation>
    <scope>NUCLEOTIDE SEQUENCE [LARGE SCALE GENOMIC DNA]</scope>
    <source>
        <strain evidence="3">KCTC 52298</strain>
    </source>
</reference>
<accession>A0ABW5L0Q2</accession>
<protein>
    <submittedName>
        <fullName evidence="2">Uncharacterized protein</fullName>
    </submittedName>
</protein>
<name>A0ABW5L0Q2_9SPHI</name>
<dbReference type="Proteomes" id="UP001597440">
    <property type="component" value="Unassembled WGS sequence"/>
</dbReference>
<feature type="compositionally biased region" description="Low complexity" evidence="1">
    <location>
        <begin position="206"/>
        <end position="217"/>
    </location>
</feature>
<evidence type="ECO:0000313" key="3">
    <source>
        <dbReference type="Proteomes" id="UP001597440"/>
    </source>
</evidence>